<accession>A0A0S4JNG4</accession>
<dbReference type="VEuPathDB" id="TriTrypDB:BSAL_33925"/>
<reference evidence="5" key="1">
    <citation type="submission" date="2015-09" db="EMBL/GenBank/DDBJ databases">
        <authorList>
            <consortium name="Pathogen Informatics"/>
        </authorList>
    </citation>
    <scope>NUCLEOTIDE SEQUENCE [LARGE SCALE GENOMIC DNA]</scope>
    <source>
        <strain evidence="5">Lake Konstanz</strain>
    </source>
</reference>
<feature type="chain" id="PRO_5006622519" evidence="3">
    <location>
        <begin position="27"/>
        <end position="2392"/>
    </location>
</feature>
<evidence type="ECO:0000313" key="4">
    <source>
        <dbReference type="EMBL" id="CUG91759.1"/>
    </source>
</evidence>
<keyword evidence="3" id="KW-0732">Signal</keyword>
<proteinExistence type="predicted"/>
<protein>
    <submittedName>
        <fullName evidence="4">Transmembrane protein, putative</fullName>
    </submittedName>
</protein>
<organism evidence="4 5">
    <name type="scientific">Bodo saltans</name>
    <name type="common">Flagellated protozoan</name>
    <dbReference type="NCBI Taxonomy" id="75058"/>
    <lineage>
        <taxon>Eukaryota</taxon>
        <taxon>Discoba</taxon>
        <taxon>Euglenozoa</taxon>
        <taxon>Kinetoplastea</taxon>
        <taxon>Metakinetoplastina</taxon>
        <taxon>Eubodonida</taxon>
        <taxon>Bodonidae</taxon>
        <taxon>Bodo</taxon>
    </lineage>
</organism>
<dbReference type="Gene3D" id="2.130.10.30">
    <property type="entry name" value="Regulator of chromosome condensation 1/beta-lactamase-inhibitor protein II"/>
    <property type="match status" value="1"/>
</dbReference>
<dbReference type="Proteomes" id="UP000051952">
    <property type="component" value="Unassembled WGS sequence"/>
</dbReference>
<evidence type="ECO:0000313" key="5">
    <source>
        <dbReference type="Proteomes" id="UP000051952"/>
    </source>
</evidence>
<keyword evidence="2" id="KW-1133">Transmembrane helix</keyword>
<keyword evidence="5" id="KW-1185">Reference proteome</keyword>
<dbReference type="InterPro" id="IPR009091">
    <property type="entry name" value="RCC1/BLIP-II"/>
</dbReference>
<evidence type="ECO:0000256" key="2">
    <source>
        <dbReference type="SAM" id="Phobius"/>
    </source>
</evidence>
<evidence type="ECO:0000256" key="3">
    <source>
        <dbReference type="SAM" id="SignalP"/>
    </source>
</evidence>
<feature type="transmembrane region" description="Helical" evidence="2">
    <location>
        <begin position="1927"/>
        <end position="1953"/>
    </location>
</feature>
<feature type="transmembrane region" description="Helical" evidence="2">
    <location>
        <begin position="1965"/>
        <end position="1984"/>
    </location>
</feature>
<dbReference type="SUPFAM" id="SSF50985">
    <property type="entry name" value="RCC1/BLIP-II"/>
    <property type="match status" value="1"/>
</dbReference>
<feature type="region of interest" description="Disordered" evidence="1">
    <location>
        <begin position="2288"/>
        <end position="2330"/>
    </location>
</feature>
<evidence type="ECO:0000256" key="1">
    <source>
        <dbReference type="SAM" id="MobiDB-lite"/>
    </source>
</evidence>
<feature type="signal peptide" evidence="3">
    <location>
        <begin position="1"/>
        <end position="26"/>
    </location>
</feature>
<gene>
    <name evidence="4" type="ORF">BSAL_33925</name>
</gene>
<keyword evidence="2 4" id="KW-0812">Transmembrane</keyword>
<feature type="region of interest" description="Disordered" evidence="1">
    <location>
        <begin position="1662"/>
        <end position="1705"/>
    </location>
</feature>
<keyword evidence="2" id="KW-0472">Membrane</keyword>
<feature type="transmembrane region" description="Helical" evidence="2">
    <location>
        <begin position="2142"/>
        <end position="2160"/>
    </location>
</feature>
<feature type="transmembrane region" description="Helical" evidence="2">
    <location>
        <begin position="2112"/>
        <end position="2130"/>
    </location>
</feature>
<name>A0A0S4JNG4_BODSA</name>
<feature type="transmembrane region" description="Helical" evidence="2">
    <location>
        <begin position="2086"/>
        <end position="2106"/>
    </location>
</feature>
<feature type="transmembrane region" description="Helical" evidence="2">
    <location>
        <begin position="2172"/>
        <end position="2197"/>
    </location>
</feature>
<feature type="compositionally biased region" description="Low complexity" evidence="1">
    <location>
        <begin position="1662"/>
        <end position="1702"/>
    </location>
</feature>
<feature type="transmembrane region" description="Helical" evidence="2">
    <location>
        <begin position="1996"/>
        <end position="2019"/>
    </location>
</feature>
<sequence length="2392" mass="259258">MARIESLLRCVALHVVMLYVVMELDAHHRNGRTSTAMGQTLLKPLIIGDVSYCQDLSEFSFNQEVCASNESRCGLDNAAYTSPCAQGNGICPVASSSSCNSCMNTAPNYAVYATSMANGVCAPPTTNIVFQAQPFIIANRAADEPEVILPLFSKTESVSVQSLGLSSVTSTNVNMLLDSTYRTLPTNASFSDAFTTNVYYSAFLVDAVDCASSTTSYFYNGAQVPKGTVSLQVGVGLVLWNATKANRMLYPIDPLGEIDPILDLNDNYASTVGAINFTSQFAQIIRYNKALTSFSYGASAFTGTGTTVALHSATSALQPLSSDYTNVAVSSTIPVSMDQTIANSGVAAVNISITVQQLKVAAAMLNTSILYGGTAPRAFTTSVGPSRRFSSSVLHRTWNVFASGSQNRSASYILSPLETASSTSGVNLMLPITIFSNDSERQQVLNRVGSPLSNFYFELVYPVRIQILPTVAKVIHWSDGTFDTFPLSLSDGIPYTAPLTSGNADIFNAFSLFFGGAGGTGKIASFQQMGGTWVSVAYIPLTPNVIFFGNNNYGQFGFGGGEMDQVFPKSYSGSSYVTNIAVGLLSQTDVAQIAVGETQLLVRTASGRLFFAGSSPIGAGVYCPQNSSIEFDSATFIEMLLSNGSSKVFTVVTDSLISKYDTNFLSLQSLKVLSVAAGYLYSALLVQATVTLRSGTRTTKHLIMCGGSYISGDSAGGVKDLSSPQLASGLTTFPLDTMTYDTLHSGRFHLCATGTLSNVTGKQSLACVGTLDALSSGVASNLPNATIPLWSNRTYAGGPLEPSLAVTNVLSTSVGMHHVVAIMQEGDFPTPAGNITSYRTFSNVMTSGSNQFGQLGAAMRSPSMAPMNFVNPQFPIPEVITSTRGPNAYIKANQFQGTQASAKANYQLFETVAAQALFNNTYIFQRSRVFNTPRDYLNNVSSLLHQPPPDGKYSLTTIFADAVPEVNPFYRDQGFLNRLQNASGRATSAVNFTDLVWDVRFNVIKGLALFLVQTQTSSNGRWFVPQTIVNTADATPNDQKDCSLEQLSGFPMQNISSTGVDGVGTFYRDWSILRRNITHAPTTRYVNATTLETKQVTTVLLPSVFFLTSTGKVYPKSRLLQNGSGNRFWYDPVAKIVVCNWHEESIPAAFSGYSQLLGSNNVQWVSMLVSVEAVNITTLYTLNTTNSSTDVTVNVNVSNPSTELDNLVSSSLGDEQYAQRSSYWFCKPIFNLYDCSSLVFYQQFYSLRPSPASFMAFAKGGLSFSELPLGGKTGYLRLTMANSWRRLARVCVLLKLGVLTYLVYLDGIATNTEGIVLLCNGSQTDHLITWSAVGTSEDRLNIVTAANISFPDILVPSSFYTGSSTPTPNLDENNVTMVMSGHGAVAVGTDNSRQPSAYMVFMNETLSAMLHEQGSTPLSSGVMSSADNSFISIDGSYGVYSMPVTPAVSNANMFVMWIQPEGYISKDDFLVLRIRSKYQDASSTGLQLSIGANGTTLEVINVTQRAAAASKQFFTSQCVLVWTVADIVAQFASNPSRFYCRPFPLSITSWTRISLLRDPSQINLMSVYMDSELVARGRHDSIANLFSDVGSIQLTLRNRYQDFSSPIQVREIAFCLDNIGIGVTDGPNPFPCVVGTKVLNRFHLSTSASVSETVSQSAEVSRSTSFSGTSISGSKSTSVSESEMRTSSRSSSLTQEVSESETFTNETISHTVNITNTHSKSHTIQKNVSVVPVTLNTASLSAYNIRKTGVPIVLLLEQDEFNPRQDWTDSPNAYMHCVSSLTLTMNPSGFCASFSKKGFASGFITPSNRSILQVTFGPAIFYNSYADEVVSLTFLTSGAASEFTIKGSINFTVAGVGYRITTALRQIEAAGALFALASLGLGGPSSNVMRIATNSIFLNFHCFNDENYPLSWLVSPTNTEVKGSEKIGVAVVTFSLMMAIVSFHLALVVIVYFKKRDTFLKAQGDVYFPGLTIGVCVILLPGYISGAWQGAVQSDLSGYIVLVVVTTAIIVSVPLLFLIRTLYDTAYFTATFAPFDREVWASFIMKYPVMARVIPSGVWHSTDRHYSFVRRFTHIIWEYRDTMQHWFCIEFAEGVVVGSVGALTNSNPVVCMAQLACFIAIKLCIFIALVRLRPHGTLFGQWPATLITLMQLISLIFVLIDASKGGTNAYQQAYTVMLFVIAMILTVHSLITCGVLIRYRYLKRRERKLMHAVAEVYANHHLDANELYQEEAPATTQEARLAAASHQYPSKVKYLPEGTMVKVVDIPIKLLLEDDDTVEEEMAQIERVPSNLADESILPATSEGGPVQSLDSSPTEHDSPASPTVNAPVGRVPMTLVDRMAEINAVNESGLRLSRKQYRTAESRNFWRAAAMESLTGAPMTDIPYDPDAEFL</sequence>
<dbReference type="EMBL" id="CYKH01001965">
    <property type="protein sequence ID" value="CUG91759.1"/>
    <property type="molecule type" value="Genomic_DNA"/>
</dbReference>